<dbReference type="HOGENOM" id="CLU_2670222_0_0_6"/>
<dbReference type="STRING" id="291331.XOO1173"/>
<dbReference type="EMBL" id="AE013598">
    <property type="protein sequence ID" value="AAW74427.1"/>
    <property type="molecule type" value="Genomic_DNA"/>
</dbReference>
<keyword evidence="2" id="KW-1185">Reference proteome</keyword>
<dbReference type="KEGG" id="xoo:XOO1173"/>
<evidence type="ECO:0000313" key="2">
    <source>
        <dbReference type="Proteomes" id="UP000006735"/>
    </source>
</evidence>
<gene>
    <name evidence="1" type="ordered locus">XOO1173</name>
</gene>
<protein>
    <submittedName>
        <fullName evidence="1">Uncharacterized protein</fullName>
    </submittedName>
</protein>
<dbReference type="Proteomes" id="UP000006735">
    <property type="component" value="Chromosome"/>
</dbReference>
<accession>Q5H3P4</accession>
<name>Q5H3P4_XANOR</name>
<sequence>MRSRARGWIANSVNVGDVAMLNIETDPTRRRPGLHTTAQRFLARRQERQSADAGDQWFGDGTCLVWRGAGTAQEW</sequence>
<proteinExistence type="predicted"/>
<evidence type="ECO:0000313" key="1">
    <source>
        <dbReference type="EMBL" id="AAW74427.1"/>
    </source>
</evidence>
<organism evidence="1 2">
    <name type="scientific">Xanthomonas oryzae pv. oryzae (strain KACC10331 / KXO85)</name>
    <dbReference type="NCBI Taxonomy" id="291331"/>
    <lineage>
        <taxon>Bacteria</taxon>
        <taxon>Pseudomonadati</taxon>
        <taxon>Pseudomonadota</taxon>
        <taxon>Gammaproteobacteria</taxon>
        <taxon>Lysobacterales</taxon>
        <taxon>Lysobacteraceae</taxon>
        <taxon>Xanthomonas</taxon>
    </lineage>
</organism>
<reference evidence="1 2" key="1">
    <citation type="journal article" date="2005" name="Nucleic Acids Res.">
        <title>The genome sequence of Xanthomonas oryzae pathovar oryzae KACC10331, the bacterial blight pathogen of rice.</title>
        <authorList>
            <person name="Lee B.M."/>
            <person name="Park Y.J."/>
            <person name="Park D.S."/>
            <person name="Kang H.W."/>
            <person name="Kim J.G."/>
            <person name="Song E.S."/>
            <person name="Park I.C."/>
            <person name="Yoon U.H."/>
            <person name="Hahn J.H."/>
            <person name="Koo B.S."/>
            <person name="Lee G.B."/>
            <person name="Kim H."/>
            <person name="Park H.S."/>
            <person name="Yoon K.O."/>
            <person name="Kim J.H."/>
            <person name="Jung C.H."/>
            <person name="Koh N.H."/>
            <person name="Seo J.S."/>
            <person name="Go S.J."/>
        </authorList>
    </citation>
    <scope>NUCLEOTIDE SEQUENCE [LARGE SCALE GENOMIC DNA]</scope>
    <source>
        <strain evidence="2">KACC10331 / KXO85</strain>
    </source>
</reference>
<dbReference type="AlphaFoldDB" id="Q5H3P4"/>